<evidence type="ECO:0000313" key="3">
    <source>
        <dbReference type="Proteomes" id="UP001516023"/>
    </source>
</evidence>
<accession>A0ABD3QW12</accession>
<protein>
    <submittedName>
        <fullName evidence="2">Uncharacterized protein</fullName>
    </submittedName>
</protein>
<proteinExistence type="predicted"/>
<keyword evidence="3" id="KW-1185">Reference proteome</keyword>
<dbReference type="Proteomes" id="UP001516023">
    <property type="component" value="Unassembled WGS sequence"/>
</dbReference>
<feature type="region of interest" description="Disordered" evidence="1">
    <location>
        <begin position="1"/>
        <end position="24"/>
    </location>
</feature>
<gene>
    <name evidence="2" type="ORF">HJC23_013653</name>
</gene>
<dbReference type="AlphaFoldDB" id="A0ABD3QW12"/>
<evidence type="ECO:0000313" key="2">
    <source>
        <dbReference type="EMBL" id="KAL3804134.1"/>
    </source>
</evidence>
<comment type="caution">
    <text evidence="2">The sequence shown here is derived from an EMBL/GenBank/DDBJ whole genome shotgun (WGS) entry which is preliminary data.</text>
</comment>
<evidence type="ECO:0000256" key="1">
    <source>
        <dbReference type="SAM" id="MobiDB-lite"/>
    </source>
</evidence>
<name>A0ABD3QW12_9STRA</name>
<dbReference type="EMBL" id="JABMIG020000009">
    <property type="protein sequence ID" value="KAL3804134.1"/>
    <property type="molecule type" value="Genomic_DNA"/>
</dbReference>
<reference evidence="2 3" key="1">
    <citation type="journal article" date="2020" name="G3 (Bethesda)">
        <title>Improved Reference Genome for Cyclotella cryptica CCMP332, a Model for Cell Wall Morphogenesis, Salinity Adaptation, and Lipid Production in Diatoms (Bacillariophyta).</title>
        <authorList>
            <person name="Roberts W.R."/>
            <person name="Downey K.M."/>
            <person name="Ruck E.C."/>
            <person name="Traller J.C."/>
            <person name="Alverson A.J."/>
        </authorList>
    </citation>
    <scope>NUCLEOTIDE SEQUENCE [LARGE SCALE GENOMIC DNA]</scope>
    <source>
        <strain evidence="2 3">CCMP332</strain>
    </source>
</reference>
<sequence>MPPLNERVSEPSHESSKCGRPMPQNAPILDNVECSVFSLPLDGNIFDAMPMSLNGSTTTDSCWLSRRSHAYSRPPPKDIIMPFWAYGILNGNWDPSMYSVGPLVRTYCSTHQPRRLNDGIGIWHGPSIPIRIGMGGLRRHFMRWRGVRRY</sequence>
<feature type="compositionally biased region" description="Basic and acidic residues" evidence="1">
    <location>
        <begin position="7"/>
        <end position="17"/>
    </location>
</feature>
<organism evidence="2 3">
    <name type="scientific">Cyclotella cryptica</name>
    <dbReference type="NCBI Taxonomy" id="29204"/>
    <lineage>
        <taxon>Eukaryota</taxon>
        <taxon>Sar</taxon>
        <taxon>Stramenopiles</taxon>
        <taxon>Ochrophyta</taxon>
        <taxon>Bacillariophyta</taxon>
        <taxon>Coscinodiscophyceae</taxon>
        <taxon>Thalassiosirophycidae</taxon>
        <taxon>Stephanodiscales</taxon>
        <taxon>Stephanodiscaceae</taxon>
        <taxon>Cyclotella</taxon>
    </lineage>
</organism>